<reference evidence="2" key="1">
    <citation type="journal article" date="2011" name="PLoS ONE">
        <title>The entomopathogenic bacterial endosymbionts xenorhabdus and photorhabdus: convergent lifestyles from divergent genomes.</title>
        <authorList>
            <person name="Chaston J.M."/>
            <person name="Suen G."/>
            <person name="Tucker S.L."/>
            <person name="Andersen A.W."/>
            <person name="Bhasin A."/>
            <person name="Bode E."/>
            <person name="Bode H.B."/>
            <person name="Brachmann A.O."/>
            <person name="Cowles C.E."/>
            <person name="Cowles K.N."/>
            <person name="Darby C."/>
            <person name="de Leon L."/>
            <person name="Drace K."/>
            <person name="Du Z."/>
            <person name="Givaudan A."/>
            <person name="Herbert Tran E.E."/>
            <person name="Jewell K.A."/>
            <person name="Knack J.J."/>
            <person name="Krasomil-Osterfeld K.C."/>
            <person name="Kukor R."/>
            <person name="Lanois A."/>
            <person name="Latreille P."/>
            <person name="Leimgruber N.K."/>
            <person name="Lipke C.M."/>
            <person name="Liu R."/>
            <person name="Lu X."/>
            <person name="Martens E.C."/>
            <person name="Marri P.R."/>
            <person name="Medigue C."/>
            <person name="Menard M.L."/>
            <person name="Miller N.M."/>
            <person name="Morales-Soto N."/>
            <person name="Norton S."/>
            <person name="Ogier J.C."/>
            <person name="Orchard S.S."/>
            <person name="Park D."/>
            <person name="Park Y."/>
            <person name="Qurollo B.A."/>
            <person name="Sugar D.R."/>
            <person name="Richards G.R."/>
            <person name="Rouy Z."/>
            <person name="Slominski B."/>
            <person name="Slominski K."/>
            <person name="Snyder H."/>
            <person name="Tjaden B.C."/>
            <person name="van der Hoeven R."/>
            <person name="Welch R.D."/>
            <person name="Wheeler C."/>
            <person name="Xiang B."/>
            <person name="Barbazuk B."/>
            <person name="Gaudriault S."/>
            <person name="Goodner B."/>
            <person name="Slater S.C."/>
            <person name="Forst S."/>
            <person name="Goldman B.S."/>
            <person name="Goodrich-Blair H."/>
        </authorList>
    </citation>
    <scope>NUCLEOTIDE SEQUENCE [LARGE SCALE GENOMIC DNA]</scope>
    <source>
        <strain evidence="2">SS-2004</strain>
    </source>
</reference>
<proteinExistence type="predicted"/>
<dbReference type="EMBL" id="FN667741">
    <property type="protein sequence ID" value="CBJ81884.1"/>
    <property type="molecule type" value="Genomic_DNA"/>
</dbReference>
<accession>D3V7S2</accession>
<dbReference type="HOGENOM" id="CLU_212280_0_0_6"/>
<organism evidence="2 3">
    <name type="scientific">Xenorhabdus bovienii (strain SS-2004)</name>
    <name type="common">Xenorhabdus nematophila subsp. bovienii</name>
    <dbReference type="NCBI Taxonomy" id="406818"/>
    <lineage>
        <taxon>Bacteria</taxon>
        <taxon>Pseudomonadati</taxon>
        <taxon>Pseudomonadota</taxon>
        <taxon>Gammaproteobacteria</taxon>
        <taxon>Enterobacterales</taxon>
        <taxon>Morganellaceae</taxon>
        <taxon>Xenorhabdus</taxon>
    </lineage>
</organism>
<protein>
    <submittedName>
        <fullName evidence="2">Uncharacterized protein</fullName>
    </submittedName>
</protein>
<feature type="chain" id="PRO_5003051386" evidence="1">
    <location>
        <begin position="24"/>
        <end position="54"/>
    </location>
</feature>
<feature type="signal peptide" evidence="1">
    <location>
        <begin position="1"/>
        <end position="23"/>
    </location>
</feature>
<evidence type="ECO:0000256" key="1">
    <source>
        <dbReference type="SAM" id="SignalP"/>
    </source>
</evidence>
<dbReference type="AlphaFoldDB" id="D3V7S2"/>
<name>D3V7S2_XENBS</name>
<evidence type="ECO:0000313" key="2">
    <source>
        <dbReference type="EMBL" id="CBJ81884.1"/>
    </source>
</evidence>
<dbReference type="Proteomes" id="UP000002045">
    <property type="component" value="Chromosome"/>
</dbReference>
<gene>
    <name evidence="2" type="ordered locus">XBJ1_2760</name>
</gene>
<evidence type="ECO:0000313" key="3">
    <source>
        <dbReference type="Proteomes" id="UP000002045"/>
    </source>
</evidence>
<sequence>MKKYILSCLLASTTLLASMQSYAIACNFFPPDSQEWKACIEVCKLLPISPKICL</sequence>
<keyword evidence="1" id="KW-0732">Signal</keyword>
<dbReference type="KEGG" id="xbo:XBJ1_2760"/>